<dbReference type="InterPro" id="IPR011234">
    <property type="entry name" value="Fumarylacetoacetase-like_C"/>
</dbReference>
<evidence type="ECO:0000256" key="2">
    <source>
        <dbReference type="ARBA" id="ARBA00022723"/>
    </source>
</evidence>
<dbReference type="Pfam" id="PF01557">
    <property type="entry name" value="FAA_hydrolase"/>
    <property type="match status" value="1"/>
</dbReference>
<dbReference type="AlphaFoldDB" id="A0A7R9XSI4"/>
<feature type="domain" description="Fumarylacetoacetase-like C-terminal" evidence="3">
    <location>
        <begin position="49"/>
        <end position="256"/>
    </location>
</feature>
<dbReference type="InterPro" id="IPR036663">
    <property type="entry name" value="Fumarylacetoacetase_C_sf"/>
</dbReference>
<dbReference type="PANTHER" id="PTHR11820:SF7">
    <property type="entry name" value="ACYLPYRUVASE FAHD1, MITOCHONDRIAL"/>
    <property type="match status" value="1"/>
</dbReference>
<dbReference type="EMBL" id="HBDX01005997">
    <property type="protein sequence ID" value="CAD8224430.1"/>
    <property type="molecule type" value="Transcribed_RNA"/>
</dbReference>
<comment type="similarity">
    <text evidence="1">Belongs to the FAH family.</text>
</comment>
<sequence>MKRDASSRRKFAAERRRRLHTPVSFAVDDKPAIAIRQKCPSRAEATIVREAVPELPIVFPKASTSAVGYGENVDVAGRKDVDYEGELCVVIGREKKNIPEEMSEEDIIATYVGGWTIANDVTARVLQKSHQQWFLGKSCDTFCPLGPWIVGAAKQSETNDDGDEDRGGGFTLGSQRLTTKVNGEIRQDSTIDKMIFSVAKLVAITSRHQTLRPGDVFLTGTPRGVGAGCTPVPKFLRDGDVVEIEIEGIGALVNPIIDSSLVS</sequence>
<keyword evidence="2" id="KW-0479">Metal-binding</keyword>
<protein>
    <recommendedName>
        <fullName evidence="3">Fumarylacetoacetase-like C-terminal domain-containing protein</fullName>
    </recommendedName>
</protein>
<evidence type="ECO:0000256" key="1">
    <source>
        <dbReference type="ARBA" id="ARBA00010211"/>
    </source>
</evidence>
<reference evidence="4" key="1">
    <citation type="submission" date="2021-01" db="EMBL/GenBank/DDBJ databases">
        <authorList>
            <person name="Corre E."/>
            <person name="Pelletier E."/>
            <person name="Niang G."/>
            <person name="Scheremetjew M."/>
            <person name="Finn R."/>
            <person name="Kale V."/>
            <person name="Holt S."/>
            <person name="Cochrane G."/>
            <person name="Meng A."/>
            <person name="Brown T."/>
            <person name="Cohen L."/>
        </authorList>
    </citation>
    <scope>NUCLEOTIDE SEQUENCE</scope>
    <source>
        <strain evidence="4">Clade-A-BCC118000</strain>
    </source>
</reference>
<accession>A0A7R9XSI4</accession>
<organism evidence="4">
    <name type="scientific">Ostreococcus sp. 'lucimarinus'</name>
    <dbReference type="NCBI Taxonomy" id="242159"/>
    <lineage>
        <taxon>Eukaryota</taxon>
        <taxon>Viridiplantae</taxon>
        <taxon>Chlorophyta</taxon>
        <taxon>Mamiellophyceae</taxon>
        <taxon>Mamiellales</taxon>
        <taxon>Bathycoccaceae</taxon>
        <taxon>Ostreococcus</taxon>
    </lineage>
</organism>
<dbReference type="SUPFAM" id="SSF56529">
    <property type="entry name" value="FAH"/>
    <property type="match status" value="1"/>
</dbReference>
<dbReference type="GO" id="GO:0046872">
    <property type="term" value="F:metal ion binding"/>
    <property type="evidence" value="ECO:0007669"/>
    <property type="project" value="UniProtKB-KW"/>
</dbReference>
<gene>
    <name evidence="4" type="ORF">OLUC0939_LOCUS5156</name>
</gene>
<evidence type="ECO:0000313" key="4">
    <source>
        <dbReference type="EMBL" id="CAD8224430.1"/>
    </source>
</evidence>
<evidence type="ECO:0000259" key="3">
    <source>
        <dbReference type="Pfam" id="PF01557"/>
    </source>
</evidence>
<dbReference type="Gene3D" id="3.90.850.10">
    <property type="entry name" value="Fumarylacetoacetase-like, C-terminal domain"/>
    <property type="match status" value="1"/>
</dbReference>
<proteinExistence type="inferred from homology"/>
<name>A0A7R9XSI4_9CHLO</name>
<dbReference type="GO" id="GO:0018773">
    <property type="term" value="F:acetylpyruvate hydrolase activity"/>
    <property type="evidence" value="ECO:0007669"/>
    <property type="project" value="TreeGrafter"/>
</dbReference>
<dbReference type="PANTHER" id="PTHR11820">
    <property type="entry name" value="ACYLPYRUVASE"/>
    <property type="match status" value="1"/>
</dbReference>